<evidence type="ECO:0000256" key="8">
    <source>
        <dbReference type="ARBA" id="ARBA00039520"/>
    </source>
</evidence>
<comment type="catalytic activity">
    <reaction evidence="12">
        <text>5,6,7,8-tetrahydropteridine + NAD(+) = 6,7-dihydropteridine + NADH + H(+)</text>
        <dbReference type="Rhea" id="RHEA:17869"/>
        <dbReference type="ChEBI" id="CHEBI:15378"/>
        <dbReference type="ChEBI" id="CHEBI:28889"/>
        <dbReference type="ChEBI" id="CHEBI:30156"/>
        <dbReference type="ChEBI" id="CHEBI:57540"/>
        <dbReference type="ChEBI" id="CHEBI:57945"/>
        <dbReference type="EC" id="1.5.1.34"/>
    </reaction>
    <physiologicalReaction direction="right-to-left" evidence="12">
        <dbReference type="Rhea" id="RHEA:17871"/>
    </physiologicalReaction>
</comment>
<evidence type="ECO:0000256" key="2">
    <source>
        <dbReference type="ARBA" id="ARBA00011738"/>
    </source>
</evidence>
<feature type="compositionally biased region" description="Basic and acidic residues" evidence="13">
    <location>
        <begin position="1"/>
        <end position="12"/>
    </location>
</feature>
<dbReference type="GO" id="GO:0004155">
    <property type="term" value="F:6,7-dihydropteridine reductase activity"/>
    <property type="evidence" value="ECO:0007669"/>
    <property type="project" value="UniProtKB-EC"/>
</dbReference>
<comment type="similarity">
    <text evidence="1">Belongs to the short-chain dehydrogenases/reductases (SDR) family.</text>
</comment>
<dbReference type="Pfam" id="PF13561">
    <property type="entry name" value="adh_short_C2"/>
    <property type="match status" value="1"/>
</dbReference>
<dbReference type="GO" id="GO:0006729">
    <property type="term" value="P:tetrahydrobiopterin biosynthetic process"/>
    <property type="evidence" value="ECO:0007669"/>
    <property type="project" value="UniProtKB-KW"/>
</dbReference>
<evidence type="ECO:0000256" key="5">
    <source>
        <dbReference type="ARBA" id="ARBA00023007"/>
    </source>
</evidence>
<dbReference type="GO" id="GO:0006559">
    <property type="term" value="P:L-phenylalanine catabolic process"/>
    <property type="evidence" value="ECO:0007669"/>
    <property type="project" value="TreeGrafter"/>
</dbReference>
<dbReference type="InterPro" id="IPR002347">
    <property type="entry name" value="SDR_fam"/>
</dbReference>
<evidence type="ECO:0000256" key="11">
    <source>
        <dbReference type="ARBA" id="ARBA00047429"/>
    </source>
</evidence>
<name>A0A8C3QUX7_9PASS</name>
<evidence type="ECO:0000256" key="1">
    <source>
        <dbReference type="ARBA" id="ARBA00006484"/>
    </source>
</evidence>
<evidence type="ECO:0000256" key="10">
    <source>
        <dbReference type="ARBA" id="ARBA00042518"/>
    </source>
</evidence>
<dbReference type="Gene3D" id="3.40.50.720">
    <property type="entry name" value="NAD(P)-binding Rossmann-like Domain"/>
    <property type="match status" value="1"/>
</dbReference>
<dbReference type="Proteomes" id="UP000694396">
    <property type="component" value="Unplaced"/>
</dbReference>
<dbReference type="AlphaFoldDB" id="A0A8C3QUX7"/>
<evidence type="ECO:0000256" key="13">
    <source>
        <dbReference type="SAM" id="MobiDB-lite"/>
    </source>
</evidence>
<reference evidence="14" key="2">
    <citation type="submission" date="2025-09" db="UniProtKB">
        <authorList>
            <consortium name="Ensembl"/>
        </authorList>
    </citation>
    <scope>IDENTIFICATION</scope>
</reference>
<evidence type="ECO:0000313" key="15">
    <source>
        <dbReference type="Proteomes" id="UP000694396"/>
    </source>
</evidence>
<dbReference type="EC" id="1.5.1.34" evidence="7"/>
<dbReference type="CDD" id="cd05334">
    <property type="entry name" value="DHPR_SDR_c_like"/>
    <property type="match status" value="1"/>
</dbReference>
<dbReference type="SUPFAM" id="SSF51735">
    <property type="entry name" value="NAD(P)-binding Rossmann-fold domains"/>
    <property type="match status" value="1"/>
</dbReference>
<feature type="region of interest" description="Disordered" evidence="13">
    <location>
        <begin position="1"/>
        <end position="74"/>
    </location>
</feature>
<evidence type="ECO:0000256" key="7">
    <source>
        <dbReference type="ARBA" id="ARBA00039153"/>
    </source>
</evidence>
<evidence type="ECO:0000256" key="6">
    <source>
        <dbReference type="ARBA" id="ARBA00037099"/>
    </source>
</evidence>
<evidence type="ECO:0000256" key="4">
    <source>
        <dbReference type="ARBA" id="ARBA00023002"/>
    </source>
</evidence>
<reference evidence="14" key="1">
    <citation type="submission" date="2025-08" db="UniProtKB">
        <authorList>
            <consortium name="Ensembl"/>
        </authorList>
    </citation>
    <scope>IDENTIFICATION</scope>
</reference>
<feature type="compositionally biased region" description="Gly residues" evidence="13">
    <location>
        <begin position="16"/>
        <end position="29"/>
    </location>
</feature>
<comment type="catalytic activity">
    <reaction evidence="11">
        <text>5,6,7,8-tetrahydropteridine + NADP(+) = 6,7-dihydropteridine + NADPH + H(+)</text>
        <dbReference type="Rhea" id="RHEA:17865"/>
        <dbReference type="ChEBI" id="CHEBI:15378"/>
        <dbReference type="ChEBI" id="CHEBI:28889"/>
        <dbReference type="ChEBI" id="CHEBI:30156"/>
        <dbReference type="ChEBI" id="CHEBI:57783"/>
        <dbReference type="ChEBI" id="CHEBI:58349"/>
        <dbReference type="EC" id="1.5.1.34"/>
    </reaction>
    <physiologicalReaction direction="right-to-left" evidence="11">
        <dbReference type="Rhea" id="RHEA:17867"/>
    </physiologicalReaction>
</comment>
<dbReference type="PROSITE" id="PS00061">
    <property type="entry name" value="ADH_SHORT"/>
    <property type="match status" value="1"/>
</dbReference>
<keyword evidence="4" id="KW-0560">Oxidoreductase</keyword>
<dbReference type="GO" id="GO:0005737">
    <property type="term" value="C:cytoplasm"/>
    <property type="evidence" value="ECO:0007669"/>
    <property type="project" value="TreeGrafter"/>
</dbReference>
<keyword evidence="3" id="KW-0521">NADP</keyword>
<dbReference type="Ensembl" id="ENSCRFT00000012134.1">
    <property type="protein sequence ID" value="ENSCRFP00000011729.1"/>
    <property type="gene ID" value="ENSCRFG00000009098.1"/>
</dbReference>
<dbReference type="PANTHER" id="PTHR15104:SF0">
    <property type="entry name" value="DIHYDROPTERIDINE REDUCTASE"/>
    <property type="match status" value="1"/>
</dbReference>
<dbReference type="InterPro" id="IPR020904">
    <property type="entry name" value="Sc_DH/Rdtase_CS"/>
</dbReference>
<keyword evidence="15" id="KW-1185">Reference proteome</keyword>
<dbReference type="GO" id="GO:0070402">
    <property type="term" value="F:NADPH binding"/>
    <property type="evidence" value="ECO:0007669"/>
    <property type="project" value="TreeGrafter"/>
</dbReference>
<keyword evidence="5" id="KW-0783">Tetrahydrobiopterin biosynthesis</keyword>
<comment type="function">
    <text evidence="6">Catalyzes the conversion of quinonoid dihydrobiopterin into tetrahydrobiopterin.</text>
</comment>
<dbReference type="InterPro" id="IPR036291">
    <property type="entry name" value="NAD(P)-bd_dom_sf"/>
</dbReference>
<accession>A0A8C3QUX7</accession>
<sequence length="293" mass="30289">GVAQPRRGEQRRSSGHGDGQGAGVRGQRGAGLPVRAVLQVQELGKRRAGKWGEGEPRGGAAVPRPAGRSGARAANAPFLSPRQWVASIDLAENADASANVVVRATDSFPEQAEQVTAEVGRLLGEEKVDAILCVAGGWAGGSAKAKSLYKNCDLMWKQSVWTSTISSHLATKHLKEGGLLTLTGAQAALSGTPGMVAYGMAKGAVHQLCQSLASASGGLPSGSAAVAILPVTLDTPANRKSMPDADFSSWTPLEFIAETFYDWITGKNRPSSGSLIQVITTGGKTELVSAAHL</sequence>
<comment type="subunit">
    <text evidence="2">Homodimer.</text>
</comment>
<evidence type="ECO:0000313" key="14">
    <source>
        <dbReference type="Ensembl" id="ENSCRFP00000011729.1"/>
    </source>
</evidence>
<protein>
    <recommendedName>
        <fullName evidence="8">Dihydropteridine reductase</fullName>
        <ecNumber evidence="7">1.5.1.34</ecNumber>
    </recommendedName>
    <alternativeName>
        <fullName evidence="10">HDHPR</fullName>
    </alternativeName>
    <alternativeName>
        <fullName evidence="9">Quinoid dihydropteridine reductase</fullName>
    </alternativeName>
</protein>
<dbReference type="GO" id="GO:0070404">
    <property type="term" value="F:NADH binding"/>
    <property type="evidence" value="ECO:0007669"/>
    <property type="project" value="TreeGrafter"/>
</dbReference>
<evidence type="ECO:0000256" key="3">
    <source>
        <dbReference type="ARBA" id="ARBA00022857"/>
    </source>
</evidence>
<dbReference type="FunFam" id="3.40.50.720:FF:000157">
    <property type="entry name" value="Quinoid dihydropteridine reductase"/>
    <property type="match status" value="1"/>
</dbReference>
<evidence type="ECO:0000256" key="9">
    <source>
        <dbReference type="ARBA" id="ARBA00041348"/>
    </source>
</evidence>
<organism evidence="14 15">
    <name type="scientific">Cyanoderma ruficeps</name>
    <name type="common">rufous-capped babbler</name>
    <dbReference type="NCBI Taxonomy" id="181631"/>
    <lineage>
        <taxon>Eukaryota</taxon>
        <taxon>Metazoa</taxon>
        <taxon>Chordata</taxon>
        <taxon>Craniata</taxon>
        <taxon>Vertebrata</taxon>
        <taxon>Euteleostomi</taxon>
        <taxon>Archelosauria</taxon>
        <taxon>Archosauria</taxon>
        <taxon>Dinosauria</taxon>
        <taxon>Saurischia</taxon>
        <taxon>Theropoda</taxon>
        <taxon>Coelurosauria</taxon>
        <taxon>Aves</taxon>
        <taxon>Neognathae</taxon>
        <taxon>Neoaves</taxon>
        <taxon>Telluraves</taxon>
        <taxon>Australaves</taxon>
        <taxon>Passeriformes</taxon>
        <taxon>Sylvioidea</taxon>
        <taxon>Timaliidae</taxon>
        <taxon>Cyanoderma</taxon>
    </lineage>
</organism>
<feature type="compositionally biased region" description="Low complexity" evidence="13">
    <location>
        <begin position="58"/>
        <end position="74"/>
    </location>
</feature>
<evidence type="ECO:0000256" key="12">
    <source>
        <dbReference type="ARBA" id="ARBA00047536"/>
    </source>
</evidence>
<dbReference type="PANTHER" id="PTHR15104">
    <property type="entry name" value="DIHYDROPTERIDINE REDUCTASE"/>
    <property type="match status" value="1"/>
</dbReference>
<proteinExistence type="inferred from homology"/>